<keyword evidence="1" id="KW-0732">Signal</keyword>
<dbReference type="EMBL" id="CAJPEV010000435">
    <property type="protein sequence ID" value="CAG0885244.1"/>
    <property type="molecule type" value="Genomic_DNA"/>
</dbReference>
<keyword evidence="3" id="KW-1185">Reference proteome</keyword>
<organism evidence="2">
    <name type="scientific">Darwinula stevensoni</name>
    <dbReference type="NCBI Taxonomy" id="69355"/>
    <lineage>
        <taxon>Eukaryota</taxon>
        <taxon>Metazoa</taxon>
        <taxon>Ecdysozoa</taxon>
        <taxon>Arthropoda</taxon>
        <taxon>Crustacea</taxon>
        <taxon>Oligostraca</taxon>
        <taxon>Ostracoda</taxon>
        <taxon>Podocopa</taxon>
        <taxon>Podocopida</taxon>
        <taxon>Darwinulocopina</taxon>
        <taxon>Darwinuloidea</taxon>
        <taxon>Darwinulidae</taxon>
        <taxon>Darwinula</taxon>
    </lineage>
</organism>
<gene>
    <name evidence="2" type="ORF">DSTB1V02_LOCUS3378</name>
</gene>
<feature type="signal peptide" evidence="1">
    <location>
        <begin position="1"/>
        <end position="28"/>
    </location>
</feature>
<feature type="chain" id="PRO_5036402406" description="Glycosyltransferase family 92 protein" evidence="1">
    <location>
        <begin position="29"/>
        <end position="327"/>
    </location>
</feature>
<evidence type="ECO:0008006" key="4">
    <source>
        <dbReference type="Google" id="ProtNLM"/>
    </source>
</evidence>
<name>A0A7R8X607_9CRUS</name>
<evidence type="ECO:0000313" key="2">
    <source>
        <dbReference type="EMBL" id="CAD7243455.1"/>
    </source>
</evidence>
<accession>A0A7R8X607</accession>
<sequence>MMKSPRRKTFLIMFCFCLLLLFCHTAWQHYVQKKDLQIPFYGESANDLLSPLGSKKEEMNRLKSFLSKTLFECRLKPPAPFASDFPLCLYDHRDKKSLYKVESVIIIRPKQPNRVTSQQGVTDGPKEKMPVHTFSSVNSFIATDAHRETSQSLVKVPYQALVVENAPARDVEQLMSTIPSNELWYLYLKIPGDGEVEELFYWYKVVNRIYHAHEMVLFDIKYLCKDGDSPCEWITSWLCPHRVIFPSDYDTAVRSGDEEAMQLLQFLSQPVTQTTCSLNKDLAFEEVLAGLGCHVYLFNPFLEASPKSPNIFVQHYLVGHSSSTYFV</sequence>
<dbReference type="Proteomes" id="UP000677054">
    <property type="component" value="Unassembled WGS sequence"/>
</dbReference>
<evidence type="ECO:0000256" key="1">
    <source>
        <dbReference type="SAM" id="SignalP"/>
    </source>
</evidence>
<reference evidence="2" key="1">
    <citation type="submission" date="2020-11" db="EMBL/GenBank/DDBJ databases">
        <authorList>
            <person name="Tran Van P."/>
        </authorList>
    </citation>
    <scope>NUCLEOTIDE SEQUENCE</scope>
</reference>
<evidence type="ECO:0000313" key="3">
    <source>
        <dbReference type="Proteomes" id="UP000677054"/>
    </source>
</evidence>
<dbReference type="AlphaFoldDB" id="A0A7R8X607"/>
<protein>
    <recommendedName>
        <fullName evidence="4">Glycosyltransferase family 92 protein</fullName>
    </recommendedName>
</protein>
<dbReference type="EMBL" id="LR899952">
    <property type="protein sequence ID" value="CAD7243455.1"/>
    <property type="molecule type" value="Genomic_DNA"/>
</dbReference>
<proteinExistence type="predicted"/>